<feature type="domain" description="NmrA-like" evidence="1">
    <location>
        <begin position="3"/>
        <end position="254"/>
    </location>
</feature>
<evidence type="ECO:0000313" key="2">
    <source>
        <dbReference type="EMBL" id="RKQ73086.1"/>
    </source>
</evidence>
<dbReference type="Gene3D" id="3.40.50.720">
    <property type="entry name" value="NAD(P)-binding Rossmann-like Domain"/>
    <property type="match status" value="1"/>
</dbReference>
<dbReference type="InterPro" id="IPR036291">
    <property type="entry name" value="NAD(P)-bd_dom_sf"/>
</dbReference>
<dbReference type="OrthoDB" id="7352262at2"/>
<dbReference type="RefSeq" id="WP_008944590.1">
    <property type="nucleotide sequence ID" value="NZ_RBIG01000001.1"/>
</dbReference>
<gene>
    <name evidence="2" type="ORF">BCL74_0857</name>
</gene>
<dbReference type="SUPFAM" id="SSF51735">
    <property type="entry name" value="NAD(P)-binding Rossmann-fold domains"/>
    <property type="match status" value="1"/>
</dbReference>
<organism evidence="2 3">
    <name type="scientific">Oceanibaculum indicum</name>
    <dbReference type="NCBI Taxonomy" id="526216"/>
    <lineage>
        <taxon>Bacteria</taxon>
        <taxon>Pseudomonadati</taxon>
        <taxon>Pseudomonadota</taxon>
        <taxon>Alphaproteobacteria</taxon>
        <taxon>Rhodospirillales</taxon>
        <taxon>Oceanibaculaceae</taxon>
        <taxon>Oceanibaculum</taxon>
    </lineage>
</organism>
<reference evidence="2 3" key="1">
    <citation type="submission" date="2018-10" db="EMBL/GenBank/DDBJ databases">
        <title>Comparative analysis of microorganisms from saline springs in Andes Mountain Range, Colombia.</title>
        <authorList>
            <person name="Rubin E."/>
        </authorList>
    </citation>
    <scope>NUCLEOTIDE SEQUENCE [LARGE SCALE GENOMIC DNA]</scope>
    <source>
        <strain evidence="2 3">USBA 36</strain>
    </source>
</reference>
<protein>
    <submittedName>
        <fullName evidence="2">Uncharacterized protein YbjT (DUF2867 family)</fullName>
    </submittedName>
</protein>
<dbReference type="Pfam" id="PF05368">
    <property type="entry name" value="NmrA"/>
    <property type="match status" value="1"/>
</dbReference>
<dbReference type="EMBL" id="RBIG01000001">
    <property type="protein sequence ID" value="RKQ73086.1"/>
    <property type="molecule type" value="Genomic_DNA"/>
</dbReference>
<dbReference type="InterPro" id="IPR051604">
    <property type="entry name" value="Ergot_Alk_Oxidoreductase"/>
</dbReference>
<sequence length="290" mass="30447">MQVVFGANGRAGGETARALIERGLDVRIVLRRAEQAAAWRDTGVQIAIARMDNEDEVAAALEGATGAFLLNPPPSVGNPHEQTEKIGTALAEAARRMQLPRAVVLSSVGAQHASGTGVITTLNRLETLLDGAATATMFLRPGYFVESWSEVAEAVITEGVLPTFMAPAQKIPMVSTIDVGRAAAQLLAEDWKGQRIVELGGPEDWSASDVAAAFARALGRPVTPAFVPPEQRAAMLAEAGIPKETADALLGMYDGIASGKVAFEPGVERRRGTVSLVAAVERILSARNSS</sequence>
<comment type="caution">
    <text evidence="2">The sequence shown here is derived from an EMBL/GenBank/DDBJ whole genome shotgun (WGS) entry which is preliminary data.</text>
</comment>
<evidence type="ECO:0000313" key="3">
    <source>
        <dbReference type="Proteomes" id="UP000277424"/>
    </source>
</evidence>
<dbReference type="Gene3D" id="3.90.25.10">
    <property type="entry name" value="UDP-galactose 4-epimerase, domain 1"/>
    <property type="match status" value="1"/>
</dbReference>
<proteinExistence type="predicted"/>
<dbReference type="InterPro" id="IPR008030">
    <property type="entry name" value="NmrA-like"/>
</dbReference>
<dbReference type="PANTHER" id="PTHR43162:SF1">
    <property type="entry name" value="PRESTALK A DIFFERENTIATION PROTEIN A"/>
    <property type="match status" value="1"/>
</dbReference>
<dbReference type="AlphaFoldDB" id="A0A420WQE4"/>
<dbReference type="Proteomes" id="UP000277424">
    <property type="component" value="Unassembled WGS sequence"/>
</dbReference>
<dbReference type="PANTHER" id="PTHR43162">
    <property type="match status" value="1"/>
</dbReference>
<evidence type="ECO:0000259" key="1">
    <source>
        <dbReference type="Pfam" id="PF05368"/>
    </source>
</evidence>
<name>A0A420WQE4_9PROT</name>
<accession>A0A420WQE4</accession>